<dbReference type="InterPro" id="IPR000595">
    <property type="entry name" value="cNMP-bd_dom"/>
</dbReference>
<dbReference type="GO" id="GO:0003700">
    <property type="term" value="F:DNA-binding transcription factor activity"/>
    <property type="evidence" value="ECO:0007669"/>
    <property type="project" value="TreeGrafter"/>
</dbReference>
<sequence length="216" mass="23798">MEFSESAGTGHAILESLPAGLRAHAAGQAQRLSLEAGQIVFRAGDHCQGLPLILSGSVRVEMTGLSGSRIVLYRMGPNDICTLSIGCLMTGHGYRAEAYVEEPSEAVLIPRPTFERLMDESRDFRLAIMSSYGRRLDDLMLLVEEVAFRRMDQRLDEWLVRHGGKGSVAITHQELAGELGTAREVVSRLLKELERKGQVRLARGRIDVVSVKKPSD</sequence>
<accession>A0A2G1URC3</accession>
<dbReference type="Gene3D" id="2.60.120.10">
    <property type="entry name" value="Jelly Rolls"/>
    <property type="match status" value="1"/>
</dbReference>
<dbReference type="PROSITE" id="PS50042">
    <property type="entry name" value="CNMP_BINDING_3"/>
    <property type="match status" value="1"/>
</dbReference>
<dbReference type="PANTHER" id="PTHR24567">
    <property type="entry name" value="CRP FAMILY TRANSCRIPTIONAL REGULATORY PROTEIN"/>
    <property type="match status" value="1"/>
</dbReference>
<feature type="domain" description="HTH crp-type" evidence="5">
    <location>
        <begin position="149"/>
        <end position="212"/>
    </location>
</feature>
<keyword evidence="7" id="KW-1185">Reference proteome</keyword>
<evidence type="ECO:0000256" key="1">
    <source>
        <dbReference type="ARBA" id="ARBA00023015"/>
    </source>
</evidence>
<evidence type="ECO:0000259" key="4">
    <source>
        <dbReference type="PROSITE" id="PS50042"/>
    </source>
</evidence>
<dbReference type="AlphaFoldDB" id="A0A2G1URC3"/>
<dbReference type="InterPro" id="IPR012318">
    <property type="entry name" value="HTH_CRP"/>
</dbReference>
<reference evidence="6 7" key="1">
    <citation type="submission" date="2017-09" db="EMBL/GenBank/DDBJ databases">
        <title>The draft genome sequences of Marinobacter sp. PWS21.</title>
        <authorList>
            <person name="Cao J."/>
        </authorList>
    </citation>
    <scope>NUCLEOTIDE SEQUENCE [LARGE SCALE GENOMIC DNA]</scope>
    <source>
        <strain evidence="6 7">PWS21</strain>
    </source>
</reference>
<dbReference type="Pfam" id="PF00027">
    <property type="entry name" value="cNMP_binding"/>
    <property type="match status" value="1"/>
</dbReference>
<proteinExistence type="predicted"/>
<dbReference type="SMART" id="SM00100">
    <property type="entry name" value="cNMP"/>
    <property type="match status" value="1"/>
</dbReference>
<dbReference type="Pfam" id="PF13545">
    <property type="entry name" value="HTH_Crp_2"/>
    <property type="match status" value="1"/>
</dbReference>
<dbReference type="SUPFAM" id="SSF46785">
    <property type="entry name" value="Winged helix' DNA-binding domain"/>
    <property type="match status" value="1"/>
</dbReference>
<dbReference type="InterPro" id="IPR050397">
    <property type="entry name" value="Env_Response_Regulators"/>
</dbReference>
<dbReference type="Gene3D" id="1.10.10.10">
    <property type="entry name" value="Winged helix-like DNA-binding domain superfamily/Winged helix DNA-binding domain"/>
    <property type="match status" value="1"/>
</dbReference>
<evidence type="ECO:0000313" key="6">
    <source>
        <dbReference type="EMBL" id="PHQ17048.1"/>
    </source>
</evidence>
<keyword evidence="3" id="KW-0804">Transcription</keyword>
<dbReference type="PANTHER" id="PTHR24567:SF74">
    <property type="entry name" value="HTH-TYPE TRANSCRIPTIONAL REGULATOR ARCR"/>
    <property type="match status" value="1"/>
</dbReference>
<dbReference type="GO" id="GO:0005829">
    <property type="term" value="C:cytosol"/>
    <property type="evidence" value="ECO:0007669"/>
    <property type="project" value="TreeGrafter"/>
</dbReference>
<dbReference type="EMBL" id="NTFH01000001">
    <property type="protein sequence ID" value="PHQ17048.1"/>
    <property type="molecule type" value="Genomic_DNA"/>
</dbReference>
<evidence type="ECO:0000256" key="2">
    <source>
        <dbReference type="ARBA" id="ARBA00023125"/>
    </source>
</evidence>
<dbReference type="InterPro" id="IPR036390">
    <property type="entry name" value="WH_DNA-bd_sf"/>
</dbReference>
<dbReference type="InterPro" id="IPR014710">
    <property type="entry name" value="RmlC-like_jellyroll"/>
</dbReference>
<protein>
    <submittedName>
        <fullName evidence="6">Crp/Fnr family transcriptional regulator</fullName>
    </submittedName>
</protein>
<dbReference type="InterPro" id="IPR036388">
    <property type="entry name" value="WH-like_DNA-bd_sf"/>
</dbReference>
<dbReference type="GO" id="GO:0003677">
    <property type="term" value="F:DNA binding"/>
    <property type="evidence" value="ECO:0007669"/>
    <property type="project" value="UniProtKB-KW"/>
</dbReference>
<gene>
    <name evidence="6" type="ORF">CLH61_00330</name>
</gene>
<dbReference type="PRINTS" id="PR00034">
    <property type="entry name" value="HTHCRP"/>
</dbReference>
<evidence type="ECO:0000259" key="5">
    <source>
        <dbReference type="PROSITE" id="PS51063"/>
    </source>
</evidence>
<comment type="caution">
    <text evidence="6">The sequence shown here is derived from an EMBL/GenBank/DDBJ whole genome shotgun (WGS) entry which is preliminary data.</text>
</comment>
<evidence type="ECO:0000313" key="7">
    <source>
        <dbReference type="Proteomes" id="UP000231409"/>
    </source>
</evidence>
<keyword evidence="1" id="KW-0805">Transcription regulation</keyword>
<dbReference type="CDD" id="cd00038">
    <property type="entry name" value="CAP_ED"/>
    <property type="match status" value="1"/>
</dbReference>
<dbReference type="InterPro" id="IPR018490">
    <property type="entry name" value="cNMP-bd_dom_sf"/>
</dbReference>
<dbReference type="PROSITE" id="PS51063">
    <property type="entry name" value="HTH_CRP_2"/>
    <property type="match status" value="1"/>
</dbReference>
<feature type="domain" description="Cyclic nucleotide-binding" evidence="4">
    <location>
        <begin position="13"/>
        <end position="135"/>
    </location>
</feature>
<organism evidence="6 7">
    <name type="scientific">Marinobacter profundi</name>
    <dbReference type="NCBI Taxonomy" id="2666256"/>
    <lineage>
        <taxon>Bacteria</taxon>
        <taxon>Pseudomonadati</taxon>
        <taxon>Pseudomonadota</taxon>
        <taxon>Gammaproteobacteria</taxon>
        <taxon>Pseudomonadales</taxon>
        <taxon>Marinobacteraceae</taxon>
        <taxon>Marinobacter</taxon>
    </lineage>
</organism>
<name>A0A2G1URC3_9GAMM</name>
<evidence type="ECO:0000256" key="3">
    <source>
        <dbReference type="ARBA" id="ARBA00023163"/>
    </source>
</evidence>
<dbReference type="SUPFAM" id="SSF51206">
    <property type="entry name" value="cAMP-binding domain-like"/>
    <property type="match status" value="1"/>
</dbReference>
<keyword evidence="2" id="KW-0238">DNA-binding</keyword>
<dbReference type="SMART" id="SM00419">
    <property type="entry name" value="HTH_CRP"/>
    <property type="match status" value="1"/>
</dbReference>
<dbReference type="Proteomes" id="UP000231409">
    <property type="component" value="Unassembled WGS sequence"/>
</dbReference>